<evidence type="ECO:0000256" key="1">
    <source>
        <dbReference type="SAM" id="MobiDB-lite"/>
    </source>
</evidence>
<feature type="signal peptide" evidence="2">
    <location>
        <begin position="1"/>
        <end position="19"/>
    </location>
</feature>
<dbReference type="Proteomes" id="UP000693970">
    <property type="component" value="Unassembled WGS sequence"/>
</dbReference>
<evidence type="ECO:0000259" key="3">
    <source>
        <dbReference type="Pfam" id="PF18087"/>
    </source>
</evidence>
<dbReference type="InterPro" id="IPR040858">
    <property type="entry name" value="Raf1_C"/>
</dbReference>
<name>A0A9K3LET9_9STRA</name>
<evidence type="ECO:0000313" key="4">
    <source>
        <dbReference type="EMBL" id="KAG7359596.1"/>
    </source>
</evidence>
<feature type="region of interest" description="Disordered" evidence="1">
    <location>
        <begin position="30"/>
        <end position="53"/>
    </location>
</feature>
<organism evidence="4 5">
    <name type="scientific">Nitzschia inconspicua</name>
    <dbReference type="NCBI Taxonomy" id="303405"/>
    <lineage>
        <taxon>Eukaryota</taxon>
        <taxon>Sar</taxon>
        <taxon>Stramenopiles</taxon>
        <taxon>Ochrophyta</taxon>
        <taxon>Bacillariophyta</taxon>
        <taxon>Bacillariophyceae</taxon>
        <taxon>Bacillariophycidae</taxon>
        <taxon>Bacillariales</taxon>
        <taxon>Bacillariaceae</taxon>
        <taxon>Nitzschia</taxon>
    </lineage>
</organism>
<comment type="caution">
    <text evidence="4">The sequence shown here is derived from an EMBL/GenBank/DDBJ whole genome shotgun (WGS) entry which is preliminary data.</text>
</comment>
<reference evidence="4" key="2">
    <citation type="submission" date="2021-04" db="EMBL/GenBank/DDBJ databases">
        <authorList>
            <person name="Podell S."/>
        </authorList>
    </citation>
    <scope>NUCLEOTIDE SEQUENCE</scope>
    <source>
        <strain evidence="4">Hildebrandi</strain>
    </source>
</reference>
<keyword evidence="2" id="KW-0732">Signal</keyword>
<accession>A0A9K3LET9</accession>
<sequence>MMNLCFASLLAFSPASTVAWVSSTMKSLSNPRKSASLQNKFRPQPLASTPTMSTGSLHGQNSCFLPLKQLDQDYYAPRIVQIAGAYPGLTKEEFFAVKSEPSPELGQWTYDFSDPDGPQLGTVAIEGSNVVASCEDPVVIIAEHPSLAVPLPEVIKDPVDLIVLVDRAANRFAERKFLVLSISGGNELKIGAFPSKQDLPEGCEILGQVVLCQIPWLPSMKPTKSGFMEVDEYF</sequence>
<reference evidence="4" key="1">
    <citation type="journal article" date="2021" name="Sci. Rep.">
        <title>Diploid genomic architecture of Nitzschia inconspicua, an elite biomass production diatom.</title>
        <authorList>
            <person name="Oliver A."/>
            <person name="Podell S."/>
            <person name="Pinowska A."/>
            <person name="Traller J.C."/>
            <person name="Smith S.R."/>
            <person name="McClure R."/>
            <person name="Beliaev A."/>
            <person name="Bohutskyi P."/>
            <person name="Hill E.A."/>
            <person name="Rabines A."/>
            <person name="Zheng H."/>
            <person name="Allen L.Z."/>
            <person name="Kuo A."/>
            <person name="Grigoriev I.V."/>
            <person name="Allen A.E."/>
            <person name="Hazlebeck D."/>
            <person name="Allen E.E."/>
        </authorList>
    </citation>
    <scope>NUCLEOTIDE SEQUENCE</scope>
    <source>
        <strain evidence="4">Hildebrandi</strain>
    </source>
</reference>
<gene>
    <name evidence="4" type="ORF">IV203_034694</name>
</gene>
<feature type="domain" description="Rubisco accumulation factor 1 C-terminal" evidence="3">
    <location>
        <begin position="65"/>
        <end position="212"/>
    </location>
</feature>
<feature type="chain" id="PRO_5039887003" description="Rubisco accumulation factor 1 C-terminal domain-containing protein" evidence="2">
    <location>
        <begin position="20"/>
        <end position="234"/>
    </location>
</feature>
<evidence type="ECO:0000256" key="2">
    <source>
        <dbReference type="SAM" id="SignalP"/>
    </source>
</evidence>
<keyword evidence="5" id="KW-1185">Reference proteome</keyword>
<dbReference type="Pfam" id="PF18087">
    <property type="entry name" value="RuBisCo_chap_C"/>
    <property type="match status" value="1"/>
</dbReference>
<dbReference type="EMBL" id="JAGRRH010000013">
    <property type="protein sequence ID" value="KAG7359596.1"/>
    <property type="molecule type" value="Genomic_DNA"/>
</dbReference>
<proteinExistence type="predicted"/>
<dbReference type="AlphaFoldDB" id="A0A9K3LET9"/>
<dbReference type="OrthoDB" id="194277at2759"/>
<evidence type="ECO:0000313" key="5">
    <source>
        <dbReference type="Proteomes" id="UP000693970"/>
    </source>
</evidence>
<protein>
    <recommendedName>
        <fullName evidence="3">Rubisco accumulation factor 1 C-terminal domain-containing protein</fullName>
    </recommendedName>
</protein>